<evidence type="ECO:0000256" key="8">
    <source>
        <dbReference type="ARBA" id="ARBA00023136"/>
    </source>
</evidence>
<evidence type="ECO:0000313" key="13">
    <source>
        <dbReference type="Proteomes" id="UP001501295"/>
    </source>
</evidence>
<comment type="catalytic activity">
    <reaction evidence="9 10">
        <text>4 Fe(II)-[cytochrome c] + O2 + 8 H(+)(in) = 4 Fe(III)-[cytochrome c] + 2 H2O + 4 H(+)(out)</text>
        <dbReference type="Rhea" id="RHEA:11436"/>
        <dbReference type="Rhea" id="RHEA-COMP:10350"/>
        <dbReference type="Rhea" id="RHEA-COMP:14399"/>
        <dbReference type="ChEBI" id="CHEBI:15377"/>
        <dbReference type="ChEBI" id="CHEBI:15378"/>
        <dbReference type="ChEBI" id="CHEBI:15379"/>
        <dbReference type="ChEBI" id="CHEBI:29033"/>
        <dbReference type="ChEBI" id="CHEBI:29034"/>
        <dbReference type="EC" id="7.1.1.9"/>
    </reaction>
</comment>
<dbReference type="EMBL" id="BAABLM010000010">
    <property type="protein sequence ID" value="GAA4683951.1"/>
    <property type="molecule type" value="Genomic_DNA"/>
</dbReference>
<evidence type="ECO:0000256" key="10">
    <source>
        <dbReference type="PIRNR" id="PIRNR017385"/>
    </source>
</evidence>
<dbReference type="EC" id="7.1.1.9" evidence="10"/>
<keyword evidence="6 10" id="KW-1278">Translocase</keyword>
<dbReference type="PIRSF" id="PIRSF017385">
    <property type="entry name" value="CtaF"/>
    <property type="match status" value="1"/>
</dbReference>
<comment type="caution">
    <text evidence="12">The sequence shown here is derived from an EMBL/GenBank/DDBJ whole genome shotgun (WGS) entry which is preliminary data.</text>
</comment>
<keyword evidence="13" id="KW-1185">Reference proteome</keyword>
<sequence>MRAQANILWVLAGFFLVADAAYTVWSLLSTEFHAVEWAGTLGIGLAAVLAIFLAFYMNRSHAAQSGELPEDRLDANIDDGDPEIGFFSPWSWWPIVLAAGCSIAFLGLAVGLWLCFFAAVFVAVALVGWVFEAYRGNFAH</sequence>
<evidence type="ECO:0000256" key="3">
    <source>
        <dbReference type="ARBA" id="ARBA00006870"/>
    </source>
</evidence>
<feature type="transmembrane region" description="Helical" evidence="11">
    <location>
        <begin position="116"/>
        <end position="134"/>
    </location>
</feature>
<evidence type="ECO:0000313" key="12">
    <source>
        <dbReference type="EMBL" id="GAA4683951.1"/>
    </source>
</evidence>
<comment type="subunit">
    <text evidence="10">Associates with subunits I, II and III to form cytochrome c oxidase.</text>
</comment>
<evidence type="ECO:0000256" key="11">
    <source>
        <dbReference type="SAM" id="Phobius"/>
    </source>
</evidence>
<evidence type="ECO:0000256" key="5">
    <source>
        <dbReference type="ARBA" id="ARBA00022692"/>
    </source>
</evidence>
<keyword evidence="8 10" id="KW-0472">Membrane</keyword>
<dbReference type="RefSeq" id="WP_345376955.1">
    <property type="nucleotide sequence ID" value="NZ_BAABLM010000010.1"/>
</dbReference>
<comment type="function">
    <text evidence="1 10">Part of cytochrome c oxidase, its function is unknown.</text>
</comment>
<evidence type="ECO:0000256" key="4">
    <source>
        <dbReference type="ARBA" id="ARBA00022475"/>
    </source>
</evidence>
<dbReference type="InterPro" id="IPR021050">
    <property type="entry name" value="Cyt_c_oxidase_su4_actinobac"/>
</dbReference>
<name>A0ABP8WAL1_9MICO</name>
<accession>A0ABP8WAL1</accession>
<comment type="subcellular location">
    <subcellularLocation>
        <location evidence="2">Cell membrane</location>
        <topology evidence="2">Multi-pass membrane protein</topology>
    </subcellularLocation>
</comment>
<comment type="similarity">
    <text evidence="3 10">Belongs to the cytochrome c oxidase bacterial subunit CtaF family.</text>
</comment>
<keyword evidence="7 11" id="KW-1133">Transmembrane helix</keyword>
<reference evidence="13" key="1">
    <citation type="journal article" date="2019" name="Int. J. Syst. Evol. Microbiol.">
        <title>The Global Catalogue of Microorganisms (GCM) 10K type strain sequencing project: providing services to taxonomists for standard genome sequencing and annotation.</title>
        <authorList>
            <consortium name="The Broad Institute Genomics Platform"/>
            <consortium name="The Broad Institute Genome Sequencing Center for Infectious Disease"/>
            <person name="Wu L."/>
            <person name="Ma J."/>
        </authorList>
    </citation>
    <scope>NUCLEOTIDE SEQUENCE [LARGE SCALE GENOMIC DNA]</scope>
    <source>
        <strain evidence="13">JCM 18956</strain>
    </source>
</reference>
<evidence type="ECO:0000256" key="1">
    <source>
        <dbReference type="ARBA" id="ARBA00002536"/>
    </source>
</evidence>
<feature type="transmembrane region" description="Helical" evidence="11">
    <location>
        <begin position="37"/>
        <end position="56"/>
    </location>
</feature>
<keyword evidence="4 10" id="KW-1003">Cell membrane</keyword>
<organism evidence="12 13">
    <name type="scientific">Frondihabitans cladoniiphilus</name>
    <dbReference type="NCBI Taxonomy" id="715785"/>
    <lineage>
        <taxon>Bacteria</taxon>
        <taxon>Bacillati</taxon>
        <taxon>Actinomycetota</taxon>
        <taxon>Actinomycetes</taxon>
        <taxon>Micrococcales</taxon>
        <taxon>Microbacteriaceae</taxon>
        <taxon>Frondihabitans</taxon>
    </lineage>
</organism>
<keyword evidence="5 11" id="KW-0812">Transmembrane</keyword>
<gene>
    <name evidence="12" type="ORF">GCM10025780_32190</name>
</gene>
<dbReference type="Pfam" id="PF12270">
    <property type="entry name" value="Cyt_c_ox_IV"/>
    <property type="match status" value="1"/>
</dbReference>
<feature type="transmembrane region" description="Helical" evidence="11">
    <location>
        <begin position="92"/>
        <end position="110"/>
    </location>
</feature>
<dbReference type="Proteomes" id="UP001501295">
    <property type="component" value="Unassembled WGS sequence"/>
</dbReference>
<evidence type="ECO:0000256" key="9">
    <source>
        <dbReference type="ARBA" id="ARBA00047816"/>
    </source>
</evidence>
<protein>
    <recommendedName>
        <fullName evidence="10">Cytochrome c oxidase polypeptide 4</fullName>
        <ecNumber evidence="10">7.1.1.9</ecNumber>
    </recommendedName>
    <alternativeName>
        <fullName evidence="10">Cytochrome aa3 subunit 4</fullName>
    </alternativeName>
    <alternativeName>
        <fullName evidence="10">Cytochrome c oxidase polypeptide IV</fullName>
    </alternativeName>
</protein>
<evidence type="ECO:0000256" key="7">
    <source>
        <dbReference type="ARBA" id="ARBA00022989"/>
    </source>
</evidence>
<evidence type="ECO:0000256" key="6">
    <source>
        <dbReference type="ARBA" id="ARBA00022967"/>
    </source>
</evidence>
<proteinExistence type="inferred from homology"/>
<evidence type="ECO:0000256" key="2">
    <source>
        <dbReference type="ARBA" id="ARBA00004651"/>
    </source>
</evidence>
<feature type="transmembrane region" description="Helical" evidence="11">
    <location>
        <begin position="7"/>
        <end position="25"/>
    </location>
</feature>